<feature type="compositionally biased region" description="Basic residues" evidence="1">
    <location>
        <begin position="110"/>
        <end position="119"/>
    </location>
</feature>
<feature type="signal peptide" evidence="2">
    <location>
        <begin position="1"/>
        <end position="18"/>
    </location>
</feature>
<gene>
    <name evidence="3" type="ORF">CYNAS_LOCUS11454</name>
</gene>
<dbReference type="AlphaFoldDB" id="A0AA36GWJ5"/>
<keyword evidence="2" id="KW-0732">Signal</keyword>
<evidence type="ECO:0000256" key="2">
    <source>
        <dbReference type="SAM" id="SignalP"/>
    </source>
</evidence>
<feature type="compositionally biased region" description="Pro residues" evidence="1">
    <location>
        <begin position="65"/>
        <end position="94"/>
    </location>
</feature>
<comment type="caution">
    <text evidence="3">The sequence shown here is derived from an EMBL/GenBank/DDBJ whole genome shotgun (WGS) entry which is preliminary data.</text>
</comment>
<feature type="region of interest" description="Disordered" evidence="1">
    <location>
        <begin position="32"/>
        <end position="119"/>
    </location>
</feature>
<protein>
    <submittedName>
        <fullName evidence="3">Uncharacterized protein</fullName>
    </submittedName>
</protein>
<proteinExistence type="predicted"/>
<feature type="compositionally biased region" description="Low complexity" evidence="1">
    <location>
        <begin position="37"/>
        <end position="55"/>
    </location>
</feature>
<feature type="chain" id="PRO_5041402484" evidence="2">
    <location>
        <begin position="19"/>
        <end position="119"/>
    </location>
</feature>
<keyword evidence="4" id="KW-1185">Reference proteome</keyword>
<dbReference type="Proteomes" id="UP001176961">
    <property type="component" value="Unassembled WGS sequence"/>
</dbReference>
<accession>A0AA36GWJ5</accession>
<evidence type="ECO:0000256" key="1">
    <source>
        <dbReference type="SAM" id="MobiDB-lite"/>
    </source>
</evidence>
<organism evidence="3 4">
    <name type="scientific">Cylicocyclus nassatus</name>
    <name type="common">Nematode worm</name>
    <dbReference type="NCBI Taxonomy" id="53992"/>
    <lineage>
        <taxon>Eukaryota</taxon>
        <taxon>Metazoa</taxon>
        <taxon>Ecdysozoa</taxon>
        <taxon>Nematoda</taxon>
        <taxon>Chromadorea</taxon>
        <taxon>Rhabditida</taxon>
        <taxon>Rhabditina</taxon>
        <taxon>Rhabditomorpha</taxon>
        <taxon>Strongyloidea</taxon>
        <taxon>Strongylidae</taxon>
        <taxon>Cylicocyclus</taxon>
    </lineage>
</organism>
<evidence type="ECO:0000313" key="3">
    <source>
        <dbReference type="EMBL" id="CAJ0599471.1"/>
    </source>
</evidence>
<reference evidence="3" key="1">
    <citation type="submission" date="2023-07" db="EMBL/GenBank/DDBJ databases">
        <authorList>
            <consortium name="CYATHOMIX"/>
        </authorList>
    </citation>
    <scope>NUCLEOTIDE SEQUENCE</scope>
    <source>
        <strain evidence="3">N/A</strain>
    </source>
</reference>
<sequence>MVLWKSILAALLLVFVHAEDYRPYRYPSHAPIWNLVNGAPGNQGHPPAQGQPPAQGHRHHHHRQPPPAPLRGVYGPPPPVPPRGVYGPPPPVPPRGVYRVPGPRPTPPPRPHRRNQIPH</sequence>
<evidence type="ECO:0000313" key="4">
    <source>
        <dbReference type="Proteomes" id="UP001176961"/>
    </source>
</evidence>
<name>A0AA36GWJ5_CYLNA</name>
<dbReference type="EMBL" id="CATQJL010000223">
    <property type="protein sequence ID" value="CAJ0599471.1"/>
    <property type="molecule type" value="Genomic_DNA"/>
</dbReference>